<dbReference type="InterPro" id="IPR009057">
    <property type="entry name" value="Homeodomain-like_sf"/>
</dbReference>
<gene>
    <name evidence="3" type="ORF">SAMN05660742_12261</name>
</gene>
<protein>
    <submittedName>
        <fullName evidence="3">Phage terminase small subunit</fullName>
    </submittedName>
</protein>
<evidence type="ECO:0000256" key="1">
    <source>
        <dbReference type="SAM" id="MobiDB-lite"/>
    </source>
</evidence>
<dbReference type="Gene3D" id="1.10.10.60">
    <property type="entry name" value="Homeodomain-like"/>
    <property type="match status" value="1"/>
</dbReference>
<dbReference type="Proteomes" id="UP000199662">
    <property type="component" value="Unassembled WGS sequence"/>
</dbReference>
<proteinExistence type="predicted"/>
<dbReference type="RefSeq" id="WP_091834829.1">
    <property type="nucleotide sequence ID" value="NZ_FNZK01000022.1"/>
</dbReference>
<name>A0A1H7CJN0_9FIRM</name>
<dbReference type="InterPro" id="IPR018925">
    <property type="entry name" value="XtmA-like_N"/>
</dbReference>
<organism evidence="3 4">
    <name type="scientific">Propionispira arboris</name>
    <dbReference type="NCBI Taxonomy" id="84035"/>
    <lineage>
        <taxon>Bacteria</taxon>
        <taxon>Bacillati</taxon>
        <taxon>Bacillota</taxon>
        <taxon>Negativicutes</taxon>
        <taxon>Selenomonadales</taxon>
        <taxon>Selenomonadaceae</taxon>
        <taxon>Propionispira</taxon>
    </lineage>
</organism>
<dbReference type="EMBL" id="FNZK01000022">
    <property type="protein sequence ID" value="SEJ89696.1"/>
    <property type="molecule type" value="Genomic_DNA"/>
</dbReference>
<dbReference type="Pfam" id="PF10668">
    <property type="entry name" value="Phage_terminase"/>
    <property type="match status" value="1"/>
</dbReference>
<dbReference type="AlphaFoldDB" id="A0A1H7CJN0"/>
<evidence type="ECO:0000259" key="2">
    <source>
        <dbReference type="Pfam" id="PF10668"/>
    </source>
</evidence>
<accession>A0A1H7CJN0</accession>
<evidence type="ECO:0000313" key="4">
    <source>
        <dbReference type="Proteomes" id="UP000199662"/>
    </source>
</evidence>
<dbReference type="STRING" id="84035.SAMN05660742_12261"/>
<evidence type="ECO:0000313" key="3">
    <source>
        <dbReference type="EMBL" id="SEJ89696.1"/>
    </source>
</evidence>
<sequence length="122" mass="13756">MSNDKIQQAERDYVEGLKYKDIAEKYSVSLNTVKSWKTRYKWSKKVCTQNEKSVHTKKSAPKVNQYAKGNKGGHAPPGNNNAVTHGLYAKIIPIDDMELISSSARCSTLRRTRLSFAKQPVP</sequence>
<feature type="domain" description="PBSX phage terminase small subunit-like N-terminal" evidence="2">
    <location>
        <begin position="12"/>
        <end position="58"/>
    </location>
</feature>
<feature type="region of interest" description="Disordered" evidence="1">
    <location>
        <begin position="51"/>
        <end position="81"/>
    </location>
</feature>
<reference evidence="3 4" key="1">
    <citation type="submission" date="2016-10" db="EMBL/GenBank/DDBJ databases">
        <authorList>
            <person name="de Groot N.N."/>
        </authorList>
    </citation>
    <scope>NUCLEOTIDE SEQUENCE [LARGE SCALE GENOMIC DNA]</scope>
    <source>
        <strain evidence="3 4">DSM 2179</strain>
    </source>
</reference>
<keyword evidence="4" id="KW-1185">Reference proteome</keyword>
<dbReference type="SUPFAM" id="SSF46689">
    <property type="entry name" value="Homeodomain-like"/>
    <property type="match status" value="1"/>
</dbReference>